<dbReference type="Proteomes" id="UP000294398">
    <property type="component" value="Chromosome"/>
</dbReference>
<dbReference type="EMBL" id="LR027880">
    <property type="protein sequence ID" value="VCV23801.1"/>
    <property type="molecule type" value="Genomic_DNA"/>
</dbReference>
<sequence length="521" mass="60304">MNEFLTLICDAIEHMNIGGFTKLRELEPELKRQYDVLDQQIQWDCLAGVAETTKQNGKFQMLLFSYLLSALRDEKVEYFIENMLIEENIPLLSRINTIRQLWKAVFSSPMVTDEKRHYIIQNSIYIDLVTQIRKELNMKLQYVPFAQRNKKRVVLMIEPLLGEAHAPTQKMTNIYCWLQKLGYEVCVYATNMNQIEISEYWNWYNSLVDVCCYPETGKFELKLLGVHIKGYNLNYTEENYFEELKKAIHDIKEYNPAFILTVGDSNILADLCGDFTTVCAMACVNQPAQTASSVIVRYFRCTEEENRKYLEWTRPDQKIFEMVCVDELNANVESGVDRKDFGIAEDKFVILIAGNRLDTEVTEEVKRVFQMILEQNEVLFVFIGNCPKLENELAKEADHYRFFGAVNDFKGIMRIGNLFLNPPRQGGGTGAFYAVENDVPVLTLPDCDVAQVGEAFTCEKLWNMPDIVNRYIHDAAFMEQQKENCRKSAAAIYGVDSLGNIKNFCKELQEYIIENENNREG</sequence>
<dbReference type="AlphaFoldDB" id="A0AAQ2UH68"/>
<name>A0AAQ2UH68_9FIRM</name>
<evidence type="ECO:0000313" key="2">
    <source>
        <dbReference type="Proteomes" id="UP000294398"/>
    </source>
</evidence>
<evidence type="ECO:0000313" key="1">
    <source>
        <dbReference type="EMBL" id="VCV23801.1"/>
    </source>
</evidence>
<proteinExistence type="predicted"/>
<organism evidence="1 2">
    <name type="scientific">Roseburia intestinalis L1-82</name>
    <dbReference type="NCBI Taxonomy" id="536231"/>
    <lineage>
        <taxon>Bacteria</taxon>
        <taxon>Bacillati</taxon>
        <taxon>Bacillota</taxon>
        <taxon>Clostridia</taxon>
        <taxon>Lachnospirales</taxon>
        <taxon>Lachnospiraceae</taxon>
        <taxon>Roseburia</taxon>
    </lineage>
</organism>
<dbReference type="GeneID" id="61434936"/>
<evidence type="ECO:0008006" key="3">
    <source>
        <dbReference type="Google" id="ProtNLM"/>
    </source>
</evidence>
<dbReference type="SUPFAM" id="SSF53756">
    <property type="entry name" value="UDP-Glycosyltransferase/glycogen phosphorylase"/>
    <property type="match status" value="1"/>
</dbReference>
<dbReference type="Gene3D" id="3.40.50.2000">
    <property type="entry name" value="Glycogen Phosphorylase B"/>
    <property type="match status" value="1"/>
</dbReference>
<accession>A0AAQ2UH68</accession>
<gene>
    <name evidence="1" type="ORF">RIL182_03719</name>
</gene>
<protein>
    <recommendedName>
        <fullName evidence="3">Glycosyltransferase, group 1 family protein</fullName>
    </recommendedName>
</protein>
<keyword evidence="2" id="KW-1185">Reference proteome</keyword>
<dbReference type="RefSeq" id="WP_044999080.1">
    <property type="nucleotide sequence ID" value="NZ_GG692724.1"/>
</dbReference>
<reference evidence="1 2" key="1">
    <citation type="submission" date="2018-09" db="EMBL/GenBank/DDBJ databases">
        <authorList>
            <person name="Petit M.-A."/>
            <person name="Lossouarn J."/>
        </authorList>
    </citation>
    <scope>NUCLEOTIDE SEQUENCE [LARGE SCALE GENOMIC DNA]</scope>
    <source>
        <strain evidence="1 2">L1-82</strain>
    </source>
</reference>